<feature type="compositionally biased region" description="Polar residues" evidence="1">
    <location>
        <begin position="167"/>
        <end position="203"/>
    </location>
</feature>
<feature type="compositionally biased region" description="Polar residues" evidence="1">
    <location>
        <begin position="284"/>
        <end position="310"/>
    </location>
</feature>
<proteinExistence type="predicted"/>
<feature type="compositionally biased region" description="Low complexity" evidence="1">
    <location>
        <begin position="57"/>
        <end position="66"/>
    </location>
</feature>
<feature type="compositionally biased region" description="Basic and acidic residues" evidence="1">
    <location>
        <begin position="430"/>
        <end position="449"/>
    </location>
</feature>
<sequence>MVSFFGIKLGGKKSQKKQEKTNQRQWKKGNEWSFAEDQFYGHELSRPTLPLSRPGTSQSSHSSNTSFRPPYANNGASSSMVDLSNSAPRPIATNLRPISSNPTLKGGRVNISSPIGPPTSVPFGGSEGSRPGTPTRPGTAGSGSLRNTKDWSNSMDGQYGRDPTSPHLGNSTSPHLGNPTSPNLGTPTSPNLGAPSRMNTAPTHRSPLSDMTPAPGIPRTNTAPVKSPLSQFEPRPQLKETKAYKAWEPPQLYKPYRPPSLRNDQHGSPSPPPSISNMDRRTPSIGTIGNSPQTNFEFPPASNTTNSGSPAKSAVDMDQIGLPSPPVSEDRWDNSGRNSSASMARRETMMFHSPRRKSISRTALEAKAILREQVEEDKEDKEAIKKRRQTEGFEGNFSAFNFGQPVVDNSIPLPTSPLMPAPKSSSSPAEDTRLRSASERRKNAAERGMSEPMSAEILTVGQPSPDLSLPRTPDTIPERRFPESVHARGDSDTRAPNTPTALQQPDSMLRQRPLKANPVKKGPIPDAIAIPPKMNDSQRPQGPLSARALIEGDFPVMNGLPRGRRVERFGAVGSPVDQRFNTHDTLDSATDDENLILPPWADRADRHMSAMPAPLSPLPSASYGDKEVGSYTSSPTSPIPPQLPSPTFMSLEKSISNSSENFSKSFELATSSASTPIDKPLISPVRGEFRVEAQKAPPRPPPITLPPGASRFTPNGTPNGSLKSPVEVSSGYI</sequence>
<dbReference type="Proteomes" id="UP000775872">
    <property type="component" value="Unassembled WGS sequence"/>
</dbReference>
<feature type="compositionally biased region" description="Basic and acidic residues" evidence="1">
    <location>
        <begin position="476"/>
        <end position="493"/>
    </location>
</feature>
<feature type="compositionally biased region" description="Low complexity" evidence="1">
    <location>
        <begin position="652"/>
        <end position="666"/>
    </location>
</feature>
<feature type="compositionally biased region" description="Polar residues" evidence="1">
    <location>
        <begin position="74"/>
        <end position="87"/>
    </location>
</feature>
<feature type="compositionally biased region" description="Polar residues" evidence="1">
    <location>
        <begin position="712"/>
        <end position="722"/>
    </location>
</feature>
<feature type="region of interest" description="Disordered" evidence="1">
    <location>
        <begin position="1"/>
        <end position="359"/>
    </location>
</feature>
<evidence type="ECO:0000313" key="2">
    <source>
        <dbReference type="EMBL" id="CAH0038649.1"/>
    </source>
</evidence>
<accession>A0A9N9YVE9</accession>
<organism evidence="2 3">
    <name type="scientific">Clonostachys solani</name>
    <dbReference type="NCBI Taxonomy" id="160281"/>
    <lineage>
        <taxon>Eukaryota</taxon>
        <taxon>Fungi</taxon>
        <taxon>Dikarya</taxon>
        <taxon>Ascomycota</taxon>
        <taxon>Pezizomycotina</taxon>
        <taxon>Sordariomycetes</taxon>
        <taxon>Hypocreomycetidae</taxon>
        <taxon>Hypocreales</taxon>
        <taxon>Bionectriaceae</taxon>
        <taxon>Clonostachys</taxon>
    </lineage>
</organism>
<dbReference type="EMBL" id="CABFOC020000002">
    <property type="protein sequence ID" value="CAH0038649.1"/>
    <property type="molecule type" value="Genomic_DNA"/>
</dbReference>
<feature type="compositionally biased region" description="Low complexity" evidence="1">
    <location>
        <begin position="609"/>
        <end position="622"/>
    </location>
</feature>
<protein>
    <submittedName>
        <fullName evidence="2">Uncharacterized protein</fullName>
    </submittedName>
</protein>
<feature type="region of interest" description="Disordered" evidence="1">
    <location>
        <begin position="375"/>
        <end position="543"/>
    </location>
</feature>
<name>A0A9N9YVE9_9HYPO</name>
<feature type="compositionally biased region" description="Polar residues" evidence="1">
    <location>
        <begin position="494"/>
        <end position="506"/>
    </location>
</feature>
<feature type="compositionally biased region" description="Polar residues" evidence="1">
    <location>
        <begin position="219"/>
        <end position="230"/>
    </location>
</feature>
<dbReference type="AlphaFoldDB" id="A0A9N9YVE9"/>
<keyword evidence="3" id="KW-1185">Reference proteome</keyword>
<feature type="region of interest" description="Disordered" evidence="1">
    <location>
        <begin position="608"/>
        <end position="733"/>
    </location>
</feature>
<dbReference type="OrthoDB" id="5234071at2759"/>
<feature type="compositionally biased region" description="Basic and acidic residues" evidence="1">
    <location>
        <begin position="236"/>
        <end position="245"/>
    </location>
</feature>
<gene>
    <name evidence="2" type="ORF">CSOL1703_00003332</name>
</gene>
<comment type="caution">
    <text evidence="2">The sequence shown here is derived from an EMBL/GenBank/DDBJ whole genome shotgun (WGS) entry which is preliminary data.</text>
</comment>
<evidence type="ECO:0000313" key="3">
    <source>
        <dbReference type="Proteomes" id="UP000775872"/>
    </source>
</evidence>
<feature type="compositionally biased region" description="Polar residues" evidence="1">
    <location>
        <begin position="142"/>
        <end position="156"/>
    </location>
</feature>
<evidence type="ECO:0000256" key="1">
    <source>
        <dbReference type="SAM" id="MobiDB-lite"/>
    </source>
</evidence>
<reference evidence="2" key="1">
    <citation type="submission" date="2021-10" db="EMBL/GenBank/DDBJ databases">
        <authorList>
            <person name="Piombo E."/>
        </authorList>
    </citation>
    <scope>NUCLEOTIDE SEQUENCE</scope>
</reference>